<comment type="caution">
    <text evidence="3">The sequence shown here is derived from an EMBL/GenBank/DDBJ whole genome shotgun (WGS) entry which is preliminary data.</text>
</comment>
<evidence type="ECO:0000313" key="3">
    <source>
        <dbReference type="EMBL" id="KAF0771074.1"/>
    </source>
</evidence>
<dbReference type="Pfam" id="PF15353">
    <property type="entry name" value="HECA_N"/>
    <property type="match status" value="1"/>
</dbReference>
<dbReference type="OrthoDB" id="10012848at2759"/>
<dbReference type="EMBL" id="VUJU01000343">
    <property type="protein sequence ID" value="KAF0771074.1"/>
    <property type="molecule type" value="Genomic_DNA"/>
</dbReference>
<dbReference type="Proteomes" id="UP000478052">
    <property type="component" value="Unassembled WGS sequence"/>
</dbReference>
<feature type="compositionally biased region" description="Low complexity" evidence="1">
    <location>
        <begin position="197"/>
        <end position="206"/>
    </location>
</feature>
<name>A0A6G0ZJN5_APHCR</name>
<keyword evidence="4" id="KW-1185">Reference proteome</keyword>
<evidence type="ECO:0000256" key="1">
    <source>
        <dbReference type="SAM" id="MobiDB-lite"/>
    </source>
</evidence>
<dbReference type="PANTHER" id="PTHR13425:SF3">
    <property type="entry name" value="HEADCASE PROTEIN HOMOLOG"/>
    <property type="match status" value="1"/>
</dbReference>
<evidence type="ECO:0000313" key="4">
    <source>
        <dbReference type="Proteomes" id="UP000478052"/>
    </source>
</evidence>
<feature type="region of interest" description="Disordered" evidence="1">
    <location>
        <begin position="253"/>
        <end position="310"/>
    </location>
</feature>
<dbReference type="InterPro" id="IPR054537">
    <property type="entry name" value="HECA_N"/>
</dbReference>
<gene>
    <name evidence="3" type="ORF">FWK35_00023025</name>
</gene>
<protein>
    <submittedName>
        <fullName evidence="3">Headcase protein</fullName>
    </submittedName>
</protein>
<accession>A0A6G0ZJN5</accession>
<organism evidence="3 4">
    <name type="scientific">Aphis craccivora</name>
    <name type="common">Cowpea aphid</name>
    <dbReference type="NCBI Taxonomy" id="307492"/>
    <lineage>
        <taxon>Eukaryota</taxon>
        <taxon>Metazoa</taxon>
        <taxon>Ecdysozoa</taxon>
        <taxon>Arthropoda</taxon>
        <taxon>Hexapoda</taxon>
        <taxon>Insecta</taxon>
        <taxon>Pterygota</taxon>
        <taxon>Neoptera</taxon>
        <taxon>Paraneoptera</taxon>
        <taxon>Hemiptera</taxon>
        <taxon>Sternorrhyncha</taxon>
        <taxon>Aphidomorpha</taxon>
        <taxon>Aphidoidea</taxon>
        <taxon>Aphididae</taxon>
        <taxon>Aphidini</taxon>
        <taxon>Aphis</taxon>
        <taxon>Aphis</taxon>
    </lineage>
</organism>
<reference evidence="3 4" key="1">
    <citation type="submission" date="2019-08" db="EMBL/GenBank/DDBJ databases">
        <title>Whole genome of Aphis craccivora.</title>
        <authorList>
            <person name="Voronova N.V."/>
            <person name="Shulinski R.S."/>
            <person name="Bandarenka Y.V."/>
            <person name="Zhorov D.G."/>
            <person name="Warner D."/>
        </authorList>
    </citation>
    <scope>NUCLEOTIDE SEQUENCE [LARGE SCALE GENOMIC DNA]</scope>
    <source>
        <strain evidence="3">180601</strain>
        <tissue evidence="3">Whole Body</tissue>
    </source>
</reference>
<feature type="domain" description="Headcase N-terminal" evidence="2">
    <location>
        <begin position="53"/>
        <end position="175"/>
    </location>
</feature>
<dbReference type="AlphaFoldDB" id="A0A6G0ZJN5"/>
<evidence type="ECO:0000259" key="2">
    <source>
        <dbReference type="Pfam" id="PF15353"/>
    </source>
</evidence>
<proteinExistence type="predicted"/>
<feature type="compositionally biased region" description="Low complexity" evidence="1">
    <location>
        <begin position="253"/>
        <end position="286"/>
    </location>
</feature>
<dbReference type="InterPro" id="IPR026066">
    <property type="entry name" value="Headcase"/>
</dbReference>
<sequence>MAPRRNAMGFNGMGHFADLFGPSTTTAMEQMFHQQQQQQLPYQQLVQQQRYEECCVPTGDCFMRSVPIRPDDPRAAELYARVVCSDGGCPAGRYMHRECFDAWERLVLVYMKNAAATYANGNATPQSNGRRIKDLWTVNVNNNNVVNLNKKGYEMAFKACGCRCGRGYLKKDSEWPQQTSLATAGVRRRSSGGSGGAADDVLDGLVRTSAAPPTVGGKKKKRRQPAARQPAAAASAMMMAADYAELRLRAGSLSGSSNGSSSPVTNSASSVSPAHSGSFGSSTSTGAGSGSGSSSSKRRGAACLKDVFER</sequence>
<feature type="region of interest" description="Disordered" evidence="1">
    <location>
        <begin position="176"/>
        <end position="233"/>
    </location>
</feature>
<dbReference type="PANTHER" id="PTHR13425">
    <property type="entry name" value="HEADCASE PROTEIN"/>
    <property type="match status" value="1"/>
</dbReference>